<dbReference type="OrthoDB" id="10367925at2759"/>
<feature type="region of interest" description="Disordered" evidence="1">
    <location>
        <begin position="110"/>
        <end position="209"/>
    </location>
</feature>
<dbReference type="Proteomes" id="UP000242525">
    <property type="component" value="Unassembled WGS sequence"/>
</dbReference>
<dbReference type="EMBL" id="CCBN010000002">
    <property type="protein sequence ID" value="CDO51760.1"/>
    <property type="molecule type" value="Genomic_DNA"/>
</dbReference>
<proteinExistence type="predicted"/>
<reference evidence="2" key="1">
    <citation type="submission" date="2014-03" db="EMBL/GenBank/DDBJ databases">
        <authorList>
            <person name="Casaregola S."/>
        </authorList>
    </citation>
    <scope>NUCLEOTIDE SEQUENCE [LARGE SCALE GENOMIC DNA]</scope>
    <source>
        <strain evidence="2">CLIB 918</strain>
    </source>
</reference>
<organism evidence="2 3">
    <name type="scientific">Geotrichum candidum</name>
    <name type="common">Oospora lactis</name>
    <name type="synonym">Dipodascus geotrichum</name>
    <dbReference type="NCBI Taxonomy" id="1173061"/>
    <lineage>
        <taxon>Eukaryota</taxon>
        <taxon>Fungi</taxon>
        <taxon>Dikarya</taxon>
        <taxon>Ascomycota</taxon>
        <taxon>Saccharomycotina</taxon>
        <taxon>Dipodascomycetes</taxon>
        <taxon>Dipodascales</taxon>
        <taxon>Dipodascaceae</taxon>
        <taxon>Geotrichum</taxon>
    </lineage>
</organism>
<gene>
    <name evidence="2" type="ORF">BN980_GECA02s00373g</name>
</gene>
<feature type="compositionally biased region" description="Polar residues" evidence="1">
    <location>
        <begin position="111"/>
        <end position="130"/>
    </location>
</feature>
<dbReference type="AlphaFoldDB" id="A0A0J9X2Y5"/>
<accession>A0A0J9X2Y5</accession>
<evidence type="ECO:0000313" key="3">
    <source>
        <dbReference type="Proteomes" id="UP000242525"/>
    </source>
</evidence>
<feature type="compositionally biased region" description="Polar residues" evidence="1">
    <location>
        <begin position="197"/>
        <end position="209"/>
    </location>
</feature>
<comment type="caution">
    <text evidence="2">The sequence shown here is derived from an EMBL/GenBank/DDBJ whole genome shotgun (WGS) entry which is preliminary data.</text>
</comment>
<name>A0A0J9X2Y5_GEOCN</name>
<feature type="compositionally biased region" description="Low complexity" evidence="1">
    <location>
        <begin position="163"/>
        <end position="196"/>
    </location>
</feature>
<protein>
    <submittedName>
        <fullName evidence="2">Uncharacterized protein</fullName>
    </submittedName>
</protein>
<evidence type="ECO:0000313" key="2">
    <source>
        <dbReference type="EMBL" id="CDO51760.1"/>
    </source>
</evidence>
<feature type="compositionally biased region" description="Polar residues" evidence="1">
    <location>
        <begin position="150"/>
        <end position="162"/>
    </location>
</feature>
<keyword evidence="3" id="KW-1185">Reference proteome</keyword>
<evidence type="ECO:0000256" key="1">
    <source>
        <dbReference type="SAM" id="MobiDB-lite"/>
    </source>
</evidence>
<feature type="compositionally biased region" description="Low complexity" evidence="1">
    <location>
        <begin position="137"/>
        <end position="149"/>
    </location>
</feature>
<sequence>MYNITIPNYNPSRHPVETWQEWYLRNQSIITRETEKSNETDIYDLQAHADLEFDIRMLAPYEYTDSLNQRQIWEPFLTGRERQEFDSHLRLFMAQNKSAKLRVRPAPIMHSASTSSTSPTLQFRTLNSNSPKRRVKSTSSNSSSTSSNSAPSISQFDSTPKSQQQYQPQQQALPLGQPLQQQQQHYHPHPQQEQSYLYNNSNPQYGNYAATASTNAYPYYSPQHDR</sequence>